<dbReference type="InterPro" id="IPR001917">
    <property type="entry name" value="Aminotrans_II_pyridoxalP_BS"/>
</dbReference>
<comment type="cofactor">
    <cofactor evidence="1 5">
        <name>pyridoxal 5'-phosphate</name>
        <dbReference type="ChEBI" id="CHEBI:597326"/>
    </cofactor>
</comment>
<dbReference type="GO" id="GO:0030170">
    <property type="term" value="F:pyridoxal phosphate binding"/>
    <property type="evidence" value="ECO:0007669"/>
    <property type="project" value="InterPro"/>
</dbReference>
<evidence type="ECO:0000256" key="5">
    <source>
        <dbReference type="RuleBase" id="RU003693"/>
    </source>
</evidence>
<keyword evidence="8" id="KW-1185">Reference proteome</keyword>
<protein>
    <recommendedName>
        <fullName evidence="6">Aminotransferase class I/classII large domain-containing protein</fullName>
    </recommendedName>
</protein>
<dbReference type="SUPFAM" id="SSF53383">
    <property type="entry name" value="PLP-dependent transferases"/>
    <property type="match status" value="1"/>
</dbReference>
<dbReference type="PANTHER" id="PTHR13693:SF77">
    <property type="entry name" value="8-AMINO-7-OXONONANOATE SYNTHASE"/>
    <property type="match status" value="1"/>
</dbReference>
<dbReference type="PANTHER" id="PTHR13693">
    <property type="entry name" value="CLASS II AMINOTRANSFERASE/8-AMINO-7-OXONONANOATE SYNTHASE"/>
    <property type="match status" value="1"/>
</dbReference>
<evidence type="ECO:0000313" key="8">
    <source>
        <dbReference type="Proteomes" id="UP000310158"/>
    </source>
</evidence>
<evidence type="ECO:0000256" key="4">
    <source>
        <dbReference type="ARBA" id="ARBA00022898"/>
    </source>
</evidence>
<organism evidence="7 8">
    <name type="scientific">Bondarzewia mesenterica</name>
    <dbReference type="NCBI Taxonomy" id="1095465"/>
    <lineage>
        <taxon>Eukaryota</taxon>
        <taxon>Fungi</taxon>
        <taxon>Dikarya</taxon>
        <taxon>Basidiomycota</taxon>
        <taxon>Agaricomycotina</taxon>
        <taxon>Agaricomycetes</taxon>
        <taxon>Russulales</taxon>
        <taxon>Bondarzewiaceae</taxon>
        <taxon>Bondarzewia</taxon>
    </lineage>
</organism>
<comment type="similarity">
    <text evidence="2">Belongs to the class-II pyridoxal-phosphate-dependent aminotransferase family. BioF subfamily.</text>
</comment>
<dbReference type="InterPro" id="IPR050087">
    <property type="entry name" value="AON_synthase_class-II"/>
</dbReference>
<dbReference type="GO" id="GO:0009102">
    <property type="term" value="P:biotin biosynthetic process"/>
    <property type="evidence" value="ECO:0007669"/>
    <property type="project" value="TreeGrafter"/>
</dbReference>
<evidence type="ECO:0000259" key="6">
    <source>
        <dbReference type="Pfam" id="PF00155"/>
    </source>
</evidence>
<keyword evidence="4 5" id="KW-0663">Pyridoxal phosphate</keyword>
<dbReference type="InterPro" id="IPR015422">
    <property type="entry name" value="PyrdxlP-dep_Trfase_small"/>
</dbReference>
<comment type="caution">
    <text evidence="7">The sequence shown here is derived from an EMBL/GenBank/DDBJ whole genome shotgun (WGS) entry which is preliminary data.</text>
</comment>
<proteinExistence type="inferred from homology"/>
<dbReference type="InterPro" id="IPR004839">
    <property type="entry name" value="Aminotransferase_I/II_large"/>
</dbReference>
<reference evidence="7 8" key="1">
    <citation type="submission" date="2019-02" db="EMBL/GenBank/DDBJ databases">
        <title>Genome sequencing of the rare red list fungi Bondarzewia mesenterica.</title>
        <authorList>
            <person name="Buettner E."/>
            <person name="Kellner H."/>
        </authorList>
    </citation>
    <scope>NUCLEOTIDE SEQUENCE [LARGE SCALE GENOMIC DNA]</scope>
    <source>
        <strain evidence="7 8">DSM 108281</strain>
    </source>
</reference>
<evidence type="ECO:0000256" key="2">
    <source>
        <dbReference type="ARBA" id="ARBA00010008"/>
    </source>
</evidence>
<feature type="domain" description="Aminotransferase class I/classII large" evidence="6">
    <location>
        <begin position="23"/>
        <end position="367"/>
    </location>
</feature>
<sequence>MSSPLHAAIEKAILGHFLDKLSQTNLVLGSGGSRLTSGNCRPHVELEAEMKDYFRYPAALLCNSGFEANVSFFHSVPQSGDAVIFDEYLHASARDGMAASRANRALYPFTHNSVSSLRECIVNVLQRHPNIAAGKGTVYVGVESLYSMDGDFAPLPQIVQVVEELIPKGSAHIFVDEAHSTGIYERDGRGLVALLGLEDKVDTVLHTFGKARAAFGAALLTSHLIKTYIINYARPHIYTTSLPHADILALNTTFDYISSPAGAELRERLQRLSKYFSRRLTEALKQVPAELLALPVEVQHPGFPVGLASPMHPILTPAPVSLQNYLRKLGYSARAIPYPVVPKGQERMRVTVHARNSEKEVDEFIVHLLNWAKTMQAVSPATNEVQAKL</sequence>
<dbReference type="OrthoDB" id="2382073at2759"/>
<accession>A0A4V3XF83</accession>
<name>A0A4V3XF83_9AGAM</name>
<dbReference type="Gene3D" id="3.90.1150.10">
    <property type="entry name" value="Aspartate Aminotransferase, domain 1"/>
    <property type="match status" value="1"/>
</dbReference>
<dbReference type="AlphaFoldDB" id="A0A4V3XF83"/>
<dbReference type="Pfam" id="PF00155">
    <property type="entry name" value="Aminotran_1_2"/>
    <property type="match status" value="1"/>
</dbReference>
<evidence type="ECO:0000313" key="7">
    <source>
        <dbReference type="EMBL" id="THH16513.1"/>
    </source>
</evidence>
<dbReference type="InterPro" id="IPR015421">
    <property type="entry name" value="PyrdxlP-dep_Trfase_major"/>
</dbReference>
<dbReference type="EMBL" id="SGPL01000154">
    <property type="protein sequence ID" value="THH16513.1"/>
    <property type="molecule type" value="Genomic_DNA"/>
</dbReference>
<evidence type="ECO:0000256" key="3">
    <source>
        <dbReference type="ARBA" id="ARBA00022679"/>
    </source>
</evidence>
<gene>
    <name evidence="7" type="ORF">EW146_g4132</name>
</gene>
<dbReference type="GO" id="GO:0016740">
    <property type="term" value="F:transferase activity"/>
    <property type="evidence" value="ECO:0007669"/>
    <property type="project" value="UniProtKB-KW"/>
</dbReference>
<dbReference type="Proteomes" id="UP000310158">
    <property type="component" value="Unassembled WGS sequence"/>
</dbReference>
<dbReference type="PROSITE" id="PS00599">
    <property type="entry name" value="AA_TRANSFER_CLASS_2"/>
    <property type="match status" value="1"/>
</dbReference>
<evidence type="ECO:0000256" key="1">
    <source>
        <dbReference type="ARBA" id="ARBA00001933"/>
    </source>
</evidence>
<keyword evidence="3" id="KW-0808">Transferase</keyword>
<dbReference type="InterPro" id="IPR015424">
    <property type="entry name" value="PyrdxlP-dep_Trfase"/>
</dbReference>
<dbReference type="Gene3D" id="3.40.640.10">
    <property type="entry name" value="Type I PLP-dependent aspartate aminotransferase-like (Major domain)"/>
    <property type="match status" value="1"/>
</dbReference>